<protein>
    <submittedName>
        <fullName evidence="1">Uncharacterized protein</fullName>
    </submittedName>
</protein>
<proteinExistence type="predicted"/>
<organism evidence="1">
    <name type="scientific">Pseudomonas fluorescens</name>
    <dbReference type="NCBI Taxonomy" id="294"/>
    <lineage>
        <taxon>Bacteria</taxon>
        <taxon>Pseudomonadati</taxon>
        <taxon>Pseudomonadota</taxon>
        <taxon>Gammaproteobacteria</taxon>
        <taxon>Pseudomonadales</taxon>
        <taxon>Pseudomonadaceae</taxon>
        <taxon>Pseudomonas</taxon>
    </lineage>
</organism>
<sequence>MREKPQSLITSGGAGVIRRKAYPVSYDTGYTPKKGGVPPRSTEQPELLAYNHEKCADNHTGADEHCAKSYGAALRLRRDQIGRTPVNLVTNPCDRFASGKDQGIALLFHHGFEVHLRLEQSLTRAIAHRLGDLRRQLAVYLFQATDERVEIFHHLPDHRFTRCRSVLGHRLLPLSKQRGVHLIEVLPGRLCQALHRDHPFGLFLCGIVLRGSQLLAVIRGVLHHSGDAGFQSPEAFEHFVRVNHRITLEHEFLLQLVETHQRCEGVRQVVRVVDLDLVEDHQNPAARNAQRGQRLDRVDGVRLLFFLGYRGHQEEIEFFVRACKLAHVLEKILDVGCSNVDHGVVFRHENFRQLTEPATLEQLDLGGIIRCAGIDRFYRETYAAHAWRQQRIGQGCLAGVTAEIDYCDFHFGVLFRRPAFSYMARSEAF</sequence>
<name>C3KFR8_PSEFL</name>
<reference evidence="1" key="2">
    <citation type="submission" date="2009-05" db="EMBL/GenBank/DDBJ databases">
        <title>Conjugal transfer and mobilization capacity of the completely sequenced naphthalene plasmid pNAH20 from multiplasmid strain Pseudomonas fluorescens PC20.</title>
        <authorList>
            <person name="Heinaru E."/>
            <person name="Vedler E."/>
            <person name="Jutkina J."/>
            <person name="Lehiste M."/>
            <person name="Heinaru A."/>
        </authorList>
    </citation>
    <scope>NUCLEOTIDE SEQUENCE</scope>
    <source>
        <strain evidence="1">PC20</strain>
        <plasmid evidence="1">pNAH20</plasmid>
    </source>
</reference>
<evidence type="ECO:0000313" key="1">
    <source>
        <dbReference type="EMBL" id="ACQ63536.1"/>
    </source>
</evidence>
<geneLocation type="plasmid" evidence="1">
    <name>pNAH20</name>
</geneLocation>
<accession>C3KFR8</accession>
<reference evidence="1" key="1">
    <citation type="journal article" date="2000" name="FEMS Microbiol. Ecol.">
        <title>Three types of phenol and p-cresol catabolism in phenol- and p-cresol-degrading bacteria isolated from river water continuously polluted with phenolic compounds.</title>
        <authorList>
            <person name="Heinaru E."/>
            <person name="Truu J."/>
            <person name="Stottmeister U."/>
            <person name="Heinaru A."/>
        </authorList>
    </citation>
    <scope>NUCLEOTIDE SEQUENCE</scope>
    <source>
        <strain evidence="1">PC20</strain>
        <plasmid evidence="1">pNAH20</plasmid>
    </source>
</reference>
<dbReference type="EMBL" id="AY887963">
    <property type="protein sequence ID" value="ACQ63536.1"/>
    <property type="molecule type" value="Genomic_DNA"/>
</dbReference>
<dbReference type="AlphaFoldDB" id="C3KFR8"/>
<keyword evidence="1" id="KW-0614">Plasmid</keyword>